<keyword evidence="5" id="KW-1185">Reference proteome</keyword>
<dbReference type="OrthoDB" id="6436361at2759"/>
<dbReference type="Pfam" id="PF00406">
    <property type="entry name" value="ADK"/>
    <property type="match status" value="1"/>
</dbReference>
<evidence type="ECO:0000313" key="5">
    <source>
        <dbReference type="Proteomes" id="UP000440578"/>
    </source>
</evidence>
<evidence type="ECO:0000256" key="2">
    <source>
        <dbReference type="ARBA" id="ARBA00022741"/>
    </source>
</evidence>
<keyword evidence="1" id="KW-0808">Transferase</keyword>
<gene>
    <name evidence="4" type="primary">adk1</name>
    <name evidence="4" type="ORF">FJT64_002915</name>
</gene>
<dbReference type="InterPro" id="IPR027417">
    <property type="entry name" value="P-loop_NTPase"/>
</dbReference>
<evidence type="ECO:0000313" key="4">
    <source>
        <dbReference type="EMBL" id="KAF0303054.1"/>
    </source>
</evidence>
<evidence type="ECO:0000256" key="3">
    <source>
        <dbReference type="ARBA" id="ARBA00022777"/>
    </source>
</evidence>
<keyword evidence="3 4" id="KW-0418">Kinase</keyword>
<dbReference type="AlphaFoldDB" id="A0A6A4WGV4"/>
<name>A0A6A4WGV4_AMPAM</name>
<comment type="caution">
    <text evidence="4">The sequence shown here is derived from an EMBL/GenBank/DDBJ whole genome shotgun (WGS) entry which is preliminary data.</text>
</comment>
<dbReference type="EMBL" id="VIIS01000980">
    <property type="protein sequence ID" value="KAF0303054.1"/>
    <property type="molecule type" value="Genomic_DNA"/>
</dbReference>
<dbReference type="GO" id="GO:0005524">
    <property type="term" value="F:ATP binding"/>
    <property type="evidence" value="ECO:0007669"/>
    <property type="project" value="InterPro"/>
</dbReference>
<sequence>MGICLDTAASPVVGPVYQPHLKGYSTTRLTTHLPYRGIKRPPASVYMPPGVLVYVIGGPGTGKVTLSEAVTQRSNGKLAHISMTKVLKDYAKHFDLESGSMVPSSSAVEILTARLKASPVRRGFVISGFPRNIEDAVDCTKKTGVLTPEAGEQELNEFLTNVTPLADVMHNYQVLHKVAACRRRLELYRTVTLPAAKALDDAHRLLVPQDVPFIIQRAEVGLTCSVSDRR</sequence>
<evidence type="ECO:0000256" key="1">
    <source>
        <dbReference type="ARBA" id="ARBA00022679"/>
    </source>
</evidence>
<dbReference type="PANTHER" id="PTHR23359">
    <property type="entry name" value="NUCLEOTIDE KINASE"/>
    <property type="match status" value="1"/>
</dbReference>
<dbReference type="Gene3D" id="3.40.50.300">
    <property type="entry name" value="P-loop containing nucleotide triphosphate hydrolases"/>
    <property type="match status" value="1"/>
</dbReference>
<protein>
    <submittedName>
        <fullName evidence="4">Adenylate kinase 1</fullName>
    </submittedName>
</protein>
<dbReference type="SUPFAM" id="SSF52540">
    <property type="entry name" value="P-loop containing nucleoside triphosphate hydrolases"/>
    <property type="match status" value="1"/>
</dbReference>
<dbReference type="GO" id="GO:0006139">
    <property type="term" value="P:nucleobase-containing compound metabolic process"/>
    <property type="evidence" value="ECO:0007669"/>
    <property type="project" value="InterPro"/>
</dbReference>
<dbReference type="Proteomes" id="UP000440578">
    <property type="component" value="Unassembled WGS sequence"/>
</dbReference>
<reference evidence="4 5" key="1">
    <citation type="submission" date="2019-07" db="EMBL/GenBank/DDBJ databases">
        <title>Draft genome assembly of a fouling barnacle, Amphibalanus amphitrite (Darwin, 1854): The first reference genome for Thecostraca.</title>
        <authorList>
            <person name="Kim W."/>
        </authorList>
    </citation>
    <scope>NUCLEOTIDE SEQUENCE [LARGE SCALE GENOMIC DNA]</scope>
    <source>
        <strain evidence="4">SNU_AA5</strain>
        <tissue evidence="4">Soma without cirri and trophi</tissue>
    </source>
</reference>
<dbReference type="InterPro" id="IPR000850">
    <property type="entry name" value="Adenylat/UMP-CMP_kin"/>
</dbReference>
<proteinExistence type="predicted"/>
<dbReference type="GO" id="GO:0019205">
    <property type="term" value="F:nucleobase-containing compound kinase activity"/>
    <property type="evidence" value="ECO:0007669"/>
    <property type="project" value="InterPro"/>
</dbReference>
<organism evidence="4 5">
    <name type="scientific">Amphibalanus amphitrite</name>
    <name type="common">Striped barnacle</name>
    <name type="synonym">Balanus amphitrite</name>
    <dbReference type="NCBI Taxonomy" id="1232801"/>
    <lineage>
        <taxon>Eukaryota</taxon>
        <taxon>Metazoa</taxon>
        <taxon>Ecdysozoa</taxon>
        <taxon>Arthropoda</taxon>
        <taxon>Crustacea</taxon>
        <taxon>Multicrustacea</taxon>
        <taxon>Cirripedia</taxon>
        <taxon>Thoracica</taxon>
        <taxon>Thoracicalcarea</taxon>
        <taxon>Balanomorpha</taxon>
        <taxon>Balanoidea</taxon>
        <taxon>Balanidae</taxon>
        <taxon>Amphibalaninae</taxon>
        <taxon>Amphibalanus</taxon>
    </lineage>
</organism>
<accession>A0A6A4WGV4</accession>
<keyword evidence="2" id="KW-0547">Nucleotide-binding</keyword>